<dbReference type="Pfam" id="PF10077">
    <property type="entry name" value="DUF2314"/>
    <property type="match status" value="1"/>
</dbReference>
<evidence type="ECO:0000313" key="4">
    <source>
        <dbReference type="Proteomes" id="UP000184420"/>
    </source>
</evidence>
<dbReference type="RefSeq" id="WP_073080733.1">
    <property type="nucleotide sequence ID" value="NZ_FRBL01000004.1"/>
</dbReference>
<reference evidence="3 4" key="1">
    <citation type="submission" date="2016-11" db="EMBL/GenBank/DDBJ databases">
        <authorList>
            <person name="Jaros S."/>
            <person name="Januszkiewicz K."/>
            <person name="Wedrychowicz H."/>
        </authorList>
    </citation>
    <scope>NUCLEOTIDE SEQUENCE [LARGE SCALE GENOMIC DNA]</scope>
    <source>
        <strain evidence="3 4">DSM 27406</strain>
    </source>
</reference>
<dbReference type="AlphaFoldDB" id="A0A1M7BZZ5"/>
<gene>
    <name evidence="3" type="ORF">SAMN05444266_104144</name>
</gene>
<accession>A0A1M7BZZ5</accession>
<dbReference type="EMBL" id="FRBL01000004">
    <property type="protein sequence ID" value="SHL60618.1"/>
    <property type="molecule type" value="Genomic_DNA"/>
</dbReference>
<dbReference type="Pfam" id="PF09951">
    <property type="entry name" value="Imm33"/>
    <property type="match status" value="1"/>
</dbReference>
<evidence type="ECO:0000259" key="2">
    <source>
        <dbReference type="Pfam" id="PF10077"/>
    </source>
</evidence>
<dbReference type="PANTHER" id="PTHR38743:SF2">
    <property type="entry name" value="DUF2185 DOMAIN-CONTAINING PROTEIN"/>
    <property type="match status" value="1"/>
</dbReference>
<dbReference type="InterPro" id="IPR018756">
    <property type="entry name" value="DUF2314"/>
</dbReference>
<dbReference type="PANTHER" id="PTHR38743">
    <property type="entry name" value="SIMILAR TO GLYOXYLASE I FAMILY PROTEIN"/>
    <property type="match status" value="1"/>
</dbReference>
<feature type="domain" description="Immunity protein Imm33" evidence="1">
    <location>
        <begin position="112"/>
        <end position="185"/>
    </location>
</feature>
<proteinExistence type="predicted"/>
<dbReference type="InterPro" id="IPR018689">
    <property type="entry name" value="Imm33_dom"/>
</dbReference>
<sequence>MSASYYLQDIRKEASLHPRHFLAPSPEEIASLQVGNMVRLFFVFNFQTADNCRAERMWVEISEINGETFKGYLTNQPHYIQELHKGDVISFTGSQIATILVAPQFDENKKAIITLRALEKGEINWALCAEPDNPEDSGWQLFHGDEDDAYLGNPDHAALISLAEVLHFEPRLESVFASEHAAFEWDPSINDFVAVQDFDTPEE</sequence>
<evidence type="ECO:0000313" key="3">
    <source>
        <dbReference type="EMBL" id="SHL60618.1"/>
    </source>
</evidence>
<dbReference type="STRING" id="1419482.SAMN05444266_104144"/>
<dbReference type="Proteomes" id="UP000184420">
    <property type="component" value="Unassembled WGS sequence"/>
</dbReference>
<keyword evidence="4" id="KW-1185">Reference proteome</keyword>
<feature type="domain" description="DUF2314" evidence="2">
    <location>
        <begin position="44"/>
        <end position="97"/>
    </location>
</feature>
<evidence type="ECO:0000259" key="1">
    <source>
        <dbReference type="Pfam" id="PF09951"/>
    </source>
</evidence>
<protein>
    <recommendedName>
        <fullName evidence="5">DUF2185 domain-containing protein</fullName>
    </recommendedName>
</protein>
<evidence type="ECO:0008006" key="5">
    <source>
        <dbReference type="Google" id="ProtNLM"/>
    </source>
</evidence>
<organism evidence="3 4">
    <name type="scientific">Chitinophaga jiangningensis</name>
    <dbReference type="NCBI Taxonomy" id="1419482"/>
    <lineage>
        <taxon>Bacteria</taxon>
        <taxon>Pseudomonadati</taxon>
        <taxon>Bacteroidota</taxon>
        <taxon>Chitinophagia</taxon>
        <taxon>Chitinophagales</taxon>
        <taxon>Chitinophagaceae</taxon>
        <taxon>Chitinophaga</taxon>
    </lineage>
</organism>
<name>A0A1M7BZZ5_9BACT</name>